<name>A0A1V5ZQV1_9BACT</name>
<gene>
    <name evidence="1" type="ORF">BWY04_00049</name>
</gene>
<accession>A0A1V5ZQV1</accession>
<reference evidence="1" key="1">
    <citation type="submission" date="2017-02" db="EMBL/GenBank/DDBJ databases">
        <title>Delving into the versatile metabolic prowess of the omnipresent phylum Bacteroidetes.</title>
        <authorList>
            <person name="Nobu M.K."/>
            <person name="Mei R."/>
            <person name="Narihiro T."/>
            <person name="Kuroda K."/>
            <person name="Liu W.-T."/>
        </authorList>
    </citation>
    <scope>NUCLEOTIDE SEQUENCE</scope>
    <source>
        <strain evidence="1">ADurb.Bin160</strain>
    </source>
</reference>
<sequence length="70" mass="8083">MEAFLDKIKKSENIPQIIEAYSDFSEGCVKEILEISESSFFSHDVQEEINNIIKIRFMPIIESAINLMSE</sequence>
<dbReference type="AlphaFoldDB" id="A0A1V5ZQV1"/>
<evidence type="ECO:0000313" key="1">
    <source>
        <dbReference type="EMBL" id="OQB42613.1"/>
    </source>
</evidence>
<protein>
    <submittedName>
        <fullName evidence="1">Uncharacterized protein</fullName>
    </submittedName>
</protein>
<proteinExistence type="predicted"/>
<comment type="caution">
    <text evidence="1">The sequence shown here is derived from an EMBL/GenBank/DDBJ whole genome shotgun (WGS) entry which is preliminary data.</text>
</comment>
<organism evidence="1">
    <name type="scientific">candidate division CPR1 bacterium ADurb.Bin160</name>
    <dbReference type="NCBI Taxonomy" id="1852826"/>
    <lineage>
        <taxon>Bacteria</taxon>
        <taxon>candidate division CPR1</taxon>
    </lineage>
</organism>
<dbReference type="Proteomes" id="UP000485621">
    <property type="component" value="Unassembled WGS sequence"/>
</dbReference>
<dbReference type="EMBL" id="MWDB01000001">
    <property type="protein sequence ID" value="OQB42613.1"/>
    <property type="molecule type" value="Genomic_DNA"/>
</dbReference>